<dbReference type="EMBL" id="JAHCLR010000003">
    <property type="protein sequence ID" value="MBS9532527.1"/>
    <property type="molecule type" value="Genomic_DNA"/>
</dbReference>
<evidence type="ECO:0000256" key="2">
    <source>
        <dbReference type="SAM" id="Phobius"/>
    </source>
</evidence>
<proteinExistence type="predicted"/>
<dbReference type="InterPro" id="IPR049726">
    <property type="entry name" value="TtfA-like_core"/>
</dbReference>
<feature type="transmembrane region" description="Helical" evidence="2">
    <location>
        <begin position="6"/>
        <end position="24"/>
    </location>
</feature>
<dbReference type="RefSeq" id="WP_214091405.1">
    <property type="nucleotide sequence ID" value="NZ_JAHCLR010000003.1"/>
</dbReference>
<evidence type="ECO:0000313" key="3">
    <source>
        <dbReference type="EMBL" id="MBS9532527.1"/>
    </source>
</evidence>
<dbReference type="InterPro" id="IPR049724">
    <property type="entry name" value="Treh_trans_TtfA"/>
</dbReference>
<gene>
    <name evidence="3" type="ORF">KIH27_02875</name>
</gene>
<keyword evidence="2" id="KW-0472">Membrane</keyword>
<dbReference type="NCBIfam" id="NF041276">
    <property type="entry name" value="treh_trans_TtfA"/>
    <property type="match status" value="1"/>
</dbReference>
<dbReference type="Proteomes" id="UP001519535">
    <property type="component" value="Unassembled WGS sequence"/>
</dbReference>
<feature type="compositionally biased region" description="Basic and acidic residues" evidence="1">
    <location>
        <begin position="231"/>
        <end position="244"/>
    </location>
</feature>
<feature type="region of interest" description="Disordered" evidence="1">
    <location>
        <begin position="206"/>
        <end position="305"/>
    </location>
</feature>
<reference evidence="3 4" key="1">
    <citation type="submission" date="2021-05" db="EMBL/GenBank/DDBJ databases">
        <title>Mycobacterium acidophilum sp. nov., an extremely acid-tolerant member of the genus Mycobacterium.</title>
        <authorList>
            <person name="Xia J."/>
        </authorList>
    </citation>
    <scope>NUCLEOTIDE SEQUENCE [LARGE SCALE GENOMIC DNA]</scope>
    <source>
        <strain evidence="3 4">M1</strain>
    </source>
</reference>
<feature type="compositionally biased region" description="Basic and acidic residues" evidence="1">
    <location>
        <begin position="269"/>
        <end position="278"/>
    </location>
</feature>
<dbReference type="CDD" id="cd21904">
    <property type="entry name" value="TtfA-like"/>
    <property type="match status" value="1"/>
</dbReference>
<keyword evidence="2" id="KW-0812">Transmembrane</keyword>
<name>A0ABS5REX3_9MYCO</name>
<comment type="caution">
    <text evidence="3">The sequence shown here is derived from an EMBL/GenBank/DDBJ whole genome shotgun (WGS) entry which is preliminary data.</text>
</comment>
<evidence type="ECO:0000313" key="4">
    <source>
        <dbReference type="Proteomes" id="UP001519535"/>
    </source>
</evidence>
<accession>A0ABS5REX3</accession>
<keyword evidence="2" id="KW-1133">Transmembrane helix</keyword>
<sequence length="305" mass="34106">MVPLWFTLSALCFVGAAVLLYVDLDQRRGRSRRRRSWARSHGFDFEPESTDIVKRWKRGVMSSVGDVPARNVVLGQIRGEAVYIFDLEEVATVIALHRKVATNVVVDVRLKGLKEPREGDVWLLGAIGPRMVYSTNLDAARRVCDRRMVTFAHTAPDCSEIMWNEENWTLVSMPVSSNRAQWDEGLRSVRQFNDLLRVLPPVPRQARVEAKAAPASRRNGEPSRPNGSEAAEDRPAKPAARERVTPPSKAMTPPLGNAAPPAQPRPRRRPIDSADPVRKTNGHAEPSMRHAPAGRNGRQTAHYPR</sequence>
<evidence type="ECO:0000256" key="1">
    <source>
        <dbReference type="SAM" id="MobiDB-lite"/>
    </source>
</evidence>
<keyword evidence="4" id="KW-1185">Reference proteome</keyword>
<organism evidence="3 4">
    <name type="scientific">Mycolicibacter acidiphilus</name>
    <dbReference type="NCBI Taxonomy" id="2835306"/>
    <lineage>
        <taxon>Bacteria</taxon>
        <taxon>Bacillati</taxon>
        <taxon>Actinomycetota</taxon>
        <taxon>Actinomycetes</taxon>
        <taxon>Mycobacteriales</taxon>
        <taxon>Mycobacteriaceae</taxon>
        <taxon>Mycolicibacter</taxon>
    </lineage>
</organism>
<protein>
    <recommendedName>
        <fullName evidence="5">Secreted protein</fullName>
    </recommendedName>
</protein>
<evidence type="ECO:0008006" key="5">
    <source>
        <dbReference type="Google" id="ProtNLM"/>
    </source>
</evidence>